<dbReference type="Gene3D" id="3.30.870.10">
    <property type="entry name" value="Endonuclease Chain A"/>
    <property type="match status" value="1"/>
</dbReference>
<reference evidence="2 3" key="1">
    <citation type="submission" date="2014-02" db="EMBL/GenBank/DDBJ databases">
        <title>Draft genome sequence of Lysinibacillus massiliensis CCUG 49529.</title>
        <authorList>
            <person name="Zhang F."/>
            <person name="Wang G."/>
            <person name="Zhang L."/>
        </authorList>
    </citation>
    <scope>NUCLEOTIDE SEQUENCE [LARGE SCALE GENOMIC DNA]</scope>
    <source>
        <strain evidence="2 3">CCUG 49529</strain>
    </source>
</reference>
<dbReference type="RefSeq" id="WP_088350808.1">
    <property type="nucleotide sequence ID" value="NZ_AVCZ01000036.1"/>
</dbReference>
<sequence>MREDISFHDGKVVFFKESNFWDELLSRVTRKTGTIYIATYNFNFNQYPRSFYEKLAGLANVGVDVRLLYATMTNATSDNLEIEEVFKNFVLCAQLEANHSKLFITDDFAFVGSANFSFGSNRNYESGVIFKNKEIVEKIAKYYRSVLLENSEFINVPQSMDPFGFLSGLLSATEDLRKRELEELYEEKIREIIPELRFLDDLKKYFNELNYIVPPEYDWFKFYMQLYNEEQVYNVQFEEFKSYLDDAHDYLTHAISFINEQYRTIGRLELLKKAKVIKE</sequence>
<dbReference type="GO" id="GO:0030572">
    <property type="term" value="F:phosphatidyltransferase activity"/>
    <property type="evidence" value="ECO:0007669"/>
    <property type="project" value="UniProtKB-ARBA"/>
</dbReference>
<gene>
    <name evidence="2" type="ORF">CD30_15665</name>
</gene>
<dbReference type="OrthoDB" id="9802848at2"/>
<dbReference type="SMART" id="SM00155">
    <property type="entry name" value="PLDc"/>
    <property type="match status" value="1"/>
</dbReference>
<dbReference type="InterPro" id="IPR001736">
    <property type="entry name" value="PLipase_D/transphosphatidylase"/>
</dbReference>
<evidence type="ECO:0000313" key="2">
    <source>
        <dbReference type="EMBL" id="KGR89717.1"/>
    </source>
</evidence>
<evidence type="ECO:0000313" key="3">
    <source>
        <dbReference type="Proteomes" id="UP000030595"/>
    </source>
</evidence>
<dbReference type="SUPFAM" id="SSF56024">
    <property type="entry name" value="Phospholipase D/nuclease"/>
    <property type="match status" value="1"/>
</dbReference>
<dbReference type="PANTHER" id="PTHR21248:SF22">
    <property type="entry name" value="PHOSPHOLIPASE D"/>
    <property type="match status" value="1"/>
</dbReference>
<dbReference type="GO" id="GO:0032049">
    <property type="term" value="P:cardiolipin biosynthetic process"/>
    <property type="evidence" value="ECO:0007669"/>
    <property type="project" value="UniProtKB-ARBA"/>
</dbReference>
<dbReference type="Proteomes" id="UP000030595">
    <property type="component" value="Unassembled WGS sequence"/>
</dbReference>
<dbReference type="Pfam" id="PF13091">
    <property type="entry name" value="PLDc_2"/>
    <property type="match status" value="1"/>
</dbReference>
<feature type="domain" description="PLD phosphodiesterase" evidence="1">
    <location>
        <begin position="94"/>
        <end position="120"/>
    </location>
</feature>
<accession>A0A0A3JRS2</accession>
<protein>
    <recommendedName>
        <fullName evidence="1">PLD phosphodiesterase domain-containing protein</fullName>
    </recommendedName>
</protein>
<dbReference type="EMBL" id="JPVQ01000036">
    <property type="protein sequence ID" value="KGR89717.1"/>
    <property type="molecule type" value="Genomic_DNA"/>
</dbReference>
<organism evidence="2 3">
    <name type="scientific">Ureibacillus massiliensis 4400831 = CIP 108448 = CCUG 49529</name>
    <dbReference type="NCBI Taxonomy" id="1211035"/>
    <lineage>
        <taxon>Bacteria</taxon>
        <taxon>Bacillati</taxon>
        <taxon>Bacillota</taxon>
        <taxon>Bacilli</taxon>
        <taxon>Bacillales</taxon>
        <taxon>Caryophanaceae</taxon>
        <taxon>Ureibacillus</taxon>
    </lineage>
</organism>
<dbReference type="InterPro" id="IPR025202">
    <property type="entry name" value="PLD-like_dom"/>
</dbReference>
<dbReference type="AlphaFoldDB" id="A0A0A3JRS2"/>
<dbReference type="PROSITE" id="PS50035">
    <property type="entry name" value="PLD"/>
    <property type="match status" value="1"/>
</dbReference>
<dbReference type="CDD" id="cd00138">
    <property type="entry name" value="PLDc_SF"/>
    <property type="match status" value="1"/>
</dbReference>
<dbReference type="eggNOG" id="COG1502">
    <property type="taxonomic scope" value="Bacteria"/>
</dbReference>
<name>A0A0A3JRS2_9BACL</name>
<keyword evidence="3" id="KW-1185">Reference proteome</keyword>
<proteinExistence type="predicted"/>
<comment type="caution">
    <text evidence="2">The sequence shown here is derived from an EMBL/GenBank/DDBJ whole genome shotgun (WGS) entry which is preliminary data.</text>
</comment>
<evidence type="ECO:0000259" key="1">
    <source>
        <dbReference type="PROSITE" id="PS50035"/>
    </source>
</evidence>
<dbReference type="PANTHER" id="PTHR21248">
    <property type="entry name" value="CARDIOLIPIN SYNTHASE"/>
    <property type="match status" value="1"/>
</dbReference>